<dbReference type="InterPro" id="IPR001915">
    <property type="entry name" value="Peptidase_M48"/>
</dbReference>
<dbReference type="GO" id="GO:0006515">
    <property type="term" value="P:protein quality control for misfolded or incompletely synthesized proteins"/>
    <property type="evidence" value="ECO:0007669"/>
    <property type="project" value="TreeGrafter"/>
</dbReference>
<dbReference type="GO" id="GO:0004222">
    <property type="term" value="F:metalloendopeptidase activity"/>
    <property type="evidence" value="ECO:0007669"/>
    <property type="project" value="InterPro"/>
</dbReference>
<gene>
    <name evidence="8" type="ORF">SEPMUDRAFT_150605</name>
</gene>
<evidence type="ECO:0000313" key="9">
    <source>
        <dbReference type="Proteomes" id="UP000016931"/>
    </source>
</evidence>
<evidence type="ECO:0000256" key="3">
    <source>
        <dbReference type="ARBA" id="ARBA00022801"/>
    </source>
</evidence>
<accession>N1QFK1</accession>
<comment type="cofactor">
    <cofactor evidence="6">
        <name>Zn(2+)</name>
        <dbReference type="ChEBI" id="CHEBI:29105"/>
    </cofactor>
    <text evidence="6">Binds 1 zinc ion per subunit.</text>
</comment>
<dbReference type="PANTHER" id="PTHR22726:SF1">
    <property type="entry name" value="METALLOENDOPEPTIDASE OMA1, MITOCHONDRIAL"/>
    <property type="match status" value="1"/>
</dbReference>
<dbReference type="GO" id="GO:0046872">
    <property type="term" value="F:metal ion binding"/>
    <property type="evidence" value="ECO:0007669"/>
    <property type="project" value="UniProtKB-KW"/>
</dbReference>
<dbReference type="GO" id="GO:0005743">
    <property type="term" value="C:mitochondrial inner membrane"/>
    <property type="evidence" value="ECO:0007669"/>
    <property type="project" value="TreeGrafter"/>
</dbReference>
<evidence type="ECO:0000256" key="5">
    <source>
        <dbReference type="ARBA" id="ARBA00023049"/>
    </source>
</evidence>
<keyword evidence="5 6" id="KW-0482">Metalloprotease</keyword>
<keyword evidence="9" id="KW-1185">Reference proteome</keyword>
<name>N1QFK1_SPHMS</name>
<evidence type="ECO:0000256" key="6">
    <source>
        <dbReference type="RuleBase" id="RU003983"/>
    </source>
</evidence>
<keyword evidence="1 6" id="KW-0645">Protease</keyword>
<dbReference type="RefSeq" id="XP_016758643.1">
    <property type="nucleotide sequence ID" value="XM_016906284.1"/>
</dbReference>
<dbReference type="CDD" id="cd07331">
    <property type="entry name" value="M48C_Oma1_like"/>
    <property type="match status" value="1"/>
</dbReference>
<dbReference type="Pfam" id="PF01435">
    <property type="entry name" value="Peptidase_M48"/>
    <property type="match status" value="1"/>
</dbReference>
<proteinExistence type="inferred from homology"/>
<dbReference type="OrthoDB" id="7464992at2759"/>
<evidence type="ECO:0000313" key="8">
    <source>
        <dbReference type="EMBL" id="EMF10522.1"/>
    </source>
</evidence>
<dbReference type="GeneID" id="27903421"/>
<dbReference type="AlphaFoldDB" id="N1QFK1"/>
<keyword evidence="2" id="KW-0479">Metal-binding</keyword>
<dbReference type="EMBL" id="KB456267">
    <property type="protein sequence ID" value="EMF10522.1"/>
    <property type="molecule type" value="Genomic_DNA"/>
</dbReference>
<dbReference type="GO" id="GO:0034982">
    <property type="term" value="P:mitochondrial protein processing"/>
    <property type="evidence" value="ECO:0007669"/>
    <property type="project" value="TreeGrafter"/>
</dbReference>
<organism evidence="8 9">
    <name type="scientific">Sphaerulina musiva (strain SO2202)</name>
    <name type="common">Poplar stem canker fungus</name>
    <name type="synonym">Septoria musiva</name>
    <dbReference type="NCBI Taxonomy" id="692275"/>
    <lineage>
        <taxon>Eukaryota</taxon>
        <taxon>Fungi</taxon>
        <taxon>Dikarya</taxon>
        <taxon>Ascomycota</taxon>
        <taxon>Pezizomycotina</taxon>
        <taxon>Dothideomycetes</taxon>
        <taxon>Dothideomycetidae</taxon>
        <taxon>Mycosphaerellales</taxon>
        <taxon>Mycosphaerellaceae</taxon>
        <taxon>Sphaerulina</taxon>
    </lineage>
</organism>
<keyword evidence="4 6" id="KW-0862">Zinc</keyword>
<sequence length="238" mass="26027">MQQFGNQLMSSGSKEHRMVERVLQRLLPHSGLDGENWTVQVIDDPMKNAFVIPGGKVFVFRGILDVCQGEDGLAAVLGHEIAHNVAHHAAERASQSWWLMVLPLVGMFFGIDPGALGSLSQLAFQLPGSRAQELEADYIGLLMMAEACYEPQAAMGLWARMEEEEKKAGGGGGGGAGQQLQFMSTHPSNHNRLEKIREWLPKAEDKRVDGGCENVRGYVGGFSQAADLEKFGMSTTWK</sequence>
<protein>
    <submittedName>
        <fullName evidence="8">Peptidase_M48-domain-containing protein</fullName>
    </submittedName>
</protein>
<dbReference type="eggNOG" id="KOG2661">
    <property type="taxonomic scope" value="Eukaryota"/>
</dbReference>
<dbReference type="Gene3D" id="3.30.2010.10">
    <property type="entry name" value="Metalloproteases ('zincins'), catalytic domain"/>
    <property type="match status" value="1"/>
</dbReference>
<dbReference type="Proteomes" id="UP000016931">
    <property type="component" value="Unassembled WGS sequence"/>
</dbReference>
<evidence type="ECO:0000256" key="4">
    <source>
        <dbReference type="ARBA" id="ARBA00022833"/>
    </source>
</evidence>
<dbReference type="PANTHER" id="PTHR22726">
    <property type="entry name" value="METALLOENDOPEPTIDASE OMA1"/>
    <property type="match status" value="1"/>
</dbReference>
<feature type="domain" description="Peptidase M48" evidence="7">
    <location>
        <begin position="14"/>
        <end position="199"/>
    </location>
</feature>
<dbReference type="STRING" id="692275.N1QFK1"/>
<dbReference type="HOGENOM" id="CLU_029002_3_0_1"/>
<keyword evidence="3 6" id="KW-0378">Hydrolase</keyword>
<reference evidence="8 9" key="1">
    <citation type="journal article" date="2012" name="PLoS Pathog.">
        <title>Diverse lifestyles and strategies of plant pathogenesis encoded in the genomes of eighteen Dothideomycetes fungi.</title>
        <authorList>
            <person name="Ohm R.A."/>
            <person name="Feau N."/>
            <person name="Henrissat B."/>
            <person name="Schoch C.L."/>
            <person name="Horwitz B.A."/>
            <person name="Barry K.W."/>
            <person name="Condon B.J."/>
            <person name="Copeland A.C."/>
            <person name="Dhillon B."/>
            <person name="Glaser F."/>
            <person name="Hesse C.N."/>
            <person name="Kosti I."/>
            <person name="LaButti K."/>
            <person name="Lindquist E.A."/>
            <person name="Lucas S."/>
            <person name="Salamov A.A."/>
            <person name="Bradshaw R.E."/>
            <person name="Ciuffetti L."/>
            <person name="Hamelin R.C."/>
            <person name="Kema G.H.J."/>
            <person name="Lawrence C."/>
            <person name="Scott J.A."/>
            <person name="Spatafora J.W."/>
            <person name="Turgeon B.G."/>
            <person name="de Wit P.J.G.M."/>
            <person name="Zhong S."/>
            <person name="Goodwin S.B."/>
            <person name="Grigoriev I.V."/>
        </authorList>
    </citation>
    <scope>NUCLEOTIDE SEQUENCE [LARGE SCALE GENOMIC DNA]</scope>
    <source>
        <strain evidence="8 9">SO2202</strain>
    </source>
</reference>
<evidence type="ECO:0000256" key="2">
    <source>
        <dbReference type="ARBA" id="ARBA00022723"/>
    </source>
</evidence>
<evidence type="ECO:0000259" key="7">
    <source>
        <dbReference type="Pfam" id="PF01435"/>
    </source>
</evidence>
<comment type="similarity">
    <text evidence="6">Belongs to the peptidase M48 family.</text>
</comment>
<evidence type="ECO:0000256" key="1">
    <source>
        <dbReference type="ARBA" id="ARBA00022670"/>
    </source>
</evidence>
<dbReference type="OMA" id="QWEVNLI"/>
<dbReference type="InterPro" id="IPR051156">
    <property type="entry name" value="Mito/Outer_Membr_Metalloprot"/>
</dbReference>